<dbReference type="PANTHER" id="PTHR47469:SF2">
    <property type="entry name" value="OS06G0597600 PROTEIN"/>
    <property type="match status" value="1"/>
</dbReference>
<evidence type="ECO:0000259" key="2">
    <source>
        <dbReference type="Pfam" id="PF22607"/>
    </source>
</evidence>
<accession>A0A8H3FPY0</accession>
<dbReference type="InterPro" id="IPR054707">
    <property type="entry name" value="DhpH_subs-bd"/>
</dbReference>
<feature type="region of interest" description="Disordered" evidence="1">
    <location>
        <begin position="672"/>
        <end position="691"/>
    </location>
</feature>
<dbReference type="PANTHER" id="PTHR47469">
    <property type="entry name" value="MONOOXYGENASE-LIKE"/>
    <property type="match status" value="1"/>
</dbReference>
<feature type="domain" description="2,6-dihydroxypyridine 3-monooxygenase substrate binding" evidence="2">
    <location>
        <begin position="469"/>
        <end position="598"/>
    </location>
</feature>
<evidence type="ECO:0000256" key="1">
    <source>
        <dbReference type="SAM" id="MobiDB-lite"/>
    </source>
</evidence>
<dbReference type="AlphaFoldDB" id="A0A8H3FPY0"/>
<reference evidence="3" key="1">
    <citation type="submission" date="2021-03" db="EMBL/GenBank/DDBJ databases">
        <authorList>
            <person name="Tagirdzhanova G."/>
        </authorList>
    </citation>
    <scope>NUCLEOTIDE SEQUENCE</scope>
</reference>
<dbReference type="EMBL" id="CAJPDT010000050">
    <property type="protein sequence ID" value="CAF9928591.1"/>
    <property type="molecule type" value="Genomic_DNA"/>
</dbReference>
<dbReference type="SUPFAM" id="SSF51905">
    <property type="entry name" value="FAD/NAD(P)-binding domain"/>
    <property type="match status" value="1"/>
</dbReference>
<dbReference type="Gene3D" id="3.30.9.60">
    <property type="match status" value="1"/>
</dbReference>
<feature type="region of interest" description="Disordered" evidence="1">
    <location>
        <begin position="1"/>
        <end position="26"/>
    </location>
</feature>
<dbReference type="SUPFAM" id="SSF54373">
    <property type="entry name" value="FAD-linked reductases, C-terminal domain"/>
    <property type="match status" value="1"/>
</dbReference>
<keyword evidence="4" id="KW-1185">Reference proteome</keyword>
<gene>
    <name evidence="3" type="ORF">IMSHALPRED_007694</name>
</gene>
<dbReference type="Gene3D" id="3.50.50.60">
    <property type="entry name" value="FAD/NAD(P)-binding domain"/>
    <property type="match status" value="1"/>
</dbReference>
<protein>
    <recommendedName>
        <fullName evidence="2">2,6-dihydroxypyridine 3-monooxygenase substrate binding domain-containing protein</fullName>
    </recommendedName>
</protein>
<evidence type="ECO:0000313" key="3">
    <source>
        <dbReference type="EMBL" id="CAF9928591.1"/>
    </source>
</evidence>
<dbReference type="InterPro" id="IPR036188">
    <property type="entry name" value="FAD/NAD-bd_sf"/>
</dbReference>
<dbReference type="NCBIfam" id="NF005566">
    <property type="entry name" value="PRK07236.1"/>
    <property type="match status" value="1"/>
</dbReference>
<dbReference type="Proteomes" id="UP000664534">
    <property type="component" value="Unassembled WGS sequence"/>
</dbReference>
<evidence type="ECO:0000313" key="4">
    <source>
        <dbReference type="Proteomes" id="UP000664534"/>
    </source>
</evidence>
<sequence>MPKRKYSNDELPDMADEHQDTRTGPQTLVIDPEGDLYMKLDAGSLKVSRKALSLSSPVFLAMLGANSKFKEATDMTRTQNGVQIVSFEDDNFETMAIIARIIHLQSNEVPSTMTFQRLYQVAIICDKYDLKRCLGPWTKIWATPYLDCYARQGYEKWLFISIVFQFDGLFKEMTRHLVINSEVSEQGTLVTTTGLDLSEGVSSTIIDRITKSRAETMFVVIDLYWQELCKLRASNTARVCKVGGANVAKCDAINLGCLYQQLPDLQDPRQSTGACRKTVISMVEAAAGILEVGGSLGGLFAAIVLKRLGHVVRIFERNATPLLHNQGAGIVAGGDVQAFFNKYDATRRPIAVASKLRQYLDRQGDQIHREDMVQKMTSWDLLYYLLRANFDGVESGYCDVPEPLETDGQGAYEYGHTVKNVKDLGEQVEVEYEDKRGKAGTTVADLVIGADGPSSTLRKILLPDVKRDYAGYVAWRGTVPEQEASPAVKGTFVDKFTFYHSRGTQILAYAIPGGNGSLEPGKRLINWVWYCNYPQASREYDELMRDSDGKTHHVTLPVGKMRKEILEQQRQYAQNVLPPQFADLVCGTEQPFIQAITDVISPRNSFFDGKLLLIGDAVAGFRPHTAASTSQAAFDAQKLHELMNGNIGRGQWEEETMEYAKHVQERGVEMGQRSQFGNHPSAQTMHGMARS</sequence>
<comment type="caution">
    <text evidence="3">The sequence shown here is derived from an EMBL/GenBank/DDBJ whole genome shotgun (WGS) entry which is preliminary data.</text>
</comment>
<organism evidence="3 4">
    <name type="scientific">Imshaugia aleurites</name>
    <dbReference type="NCBI Taxonomy" id="172621"/>
    <lineage>
        <taxon>Eukaryota</taxon>
        <taxon>Fungi</taxon>
        <taxon>Dikarya</taxon>
        <taxon>Ascomycota</taxon>
        <taxon>Pezizomycotina</taxon>
        <taxon>Lecanoromycetes</taxon>
        <taxon>OSLEUM clade</taxon>
        <taxon>Lecanoromycetidae</taxon>
        <taxon>Lecanorales</taxon>
        <taxon>Lecanorineae</taxon>
        <taxon>Parmeliaceae</taxon>
        <taxon>Imshaugia</taxon>
    </lineage>
</organism>
<dbReference type="Pfam" id="PF22607">
    <property type="entry name" value="FAD_binding-like"/>
    <property type="match status" value="1"/>
</dbReference>
<dbReference type="OrthoDB" id="655030at2759"/>
<dbReference type="InterPro" id="IPR053212">
    <property type="entry name" value="DHP_3-monooxygenase"/>
</dbReference>
<proteinExistence type="predicted"/>
<feature type="compositionally biased region" description="Polar residues" evidence="1">
    <location>
        <begin position="672"/>
        <end position="684"/>
    </location>
</feature>
<name>A0A8H3FPY0_9LECA</name>